<dbReference type="Gene3D" id="2.70.70.10">
    <property type="entry name" value="Glucose Permease (Domain IIA)"/>
    <property type="match status" value="1"/>
</dbReference>
<dbReference type="SUPFAM" id="SSF51261">
    <property type="entry name" value="Duplicated hybrid motif"/>
    <property type="match status" value="1"/>
</dbReference>
<dbReference type="RefSeq" id="WP_280101998.1">
    <property type="nucleotide sequence ID" value="NZ_CP122979.1"/>
</dbReference>
<dbReference type="PROSITE" id="PS51257">
    <property type="entry name" value="PROKAR_LIPOPROTEIN"/>
    <property type="match status" value="1"/>
</dbReference>
<keyword evidence="4" id="KW-1185">Reference proteome</keyword>
<evidence type="ECO:0008006" key="5">
    <source>
        <dbReference type="Google" id="ProtNLM"/>
    </source>
</evidence>
<dbReference type="InterPro" id="IPR011055">
    <property type="entry name" value="Dup_hybrid_motif"/>
</dbReference>
<name>A0ABY8LTY5_9BACT</name>
<proteinExistence type="predicted"/>
<organism evidence="3 4">
    <name type="scientific">Mesomycoplasma lagogenitalium</name>
    <dbReference type="NCBI Taxonomy" id="171286"/>
    <lineage>
        <taxon>Bacteria</taxon>
        <taxon>Bacillati</taxon>
        <taxon>Mycoplasmatota</taxon>
        <taxon>Mycoplasmoidales</taxon>
        <taxon>Metamycoplasmataceae</taxon>
        <taxon>Mesomycoplasma</taxon>
    </lineage>
</organism>
<keyword evidence="1" id="KW-0175">Coiled coil</keyword>
<dbReference type="Proteomes" id="UP001179842">
    <property type="component" value="Chromosome"/>
</dbReference>
<feature type="chain" id="PRO_5045347735" description="Lipoprotein" evidence="2">
    <location>
        <begin position="21"/>
        <end position="743"/>
    </location>
</feature>
<feature type="coiled-coil region" evidence="1">
    <location>
        <begin position="214"/>
        <end position="241"/>
    </location>
</feature>
<evidence type="ECO:0000256" key="2">
    <source>
        <dbReference type="SAM" id="SignalP"/>
    </source>
</evidence>
<evidence type="ECO:0000313" key="4">
    <source>
        <dbReference type="Proteomes" id="UP001179842"/>
    </source>
</evidence>
<gene>
    <name evidence="3" type="ORF">QEG99_00205</name>
</gene>
<keyword evidence="2" id="KW-0732">Signal</keyword>
<sequence length="743" mass="86617">MKRKYKFLLSSLLTASPVITFLSCTPASQKQEFKKEEESDLNPKEKVKLPELNNIDVKKTDIKIDTYILDKVKDIYNSLAEKDFLVYTNQLDPNLNGKPLNLDKIYPTDLIKNNYVKRFADVDIEKIKSILLQNSKFDQKEKEFIKSLTFKVHYSHIHLKNDNLLKVYVPIEIISKVPNKKPSLYQSRFIESITEFKNVDIENTTSERKYKILMQEFNKLKQFLQNNLQSISLKLNKEQLNKILEKWNLNELSSEQYKEFIDLSFSSELQTLINGIESIKDEKEKTSIKAKIRIIDAYFKNNQFDKLYLKVRYATGKVDENGFSDYNHGEDLEYFINLENNYLLEQYIKFQTNFHFNEVNNIYEFNFLNLKKEDMYFIFKDEKIKLIDYQITKKDPKNATIKFTVEYNGQKIENILMNFGVGNYVYQFEKQFQNDNYQAHNFIAEKITADNILKINNSLFTAYGNQIFSGGFDTLRAFYTKNTDIANSLHLGEDYLAPQFQPIVAPYDGEIIAIYNSPSDQPASGIGTTLMMKINYSQLKLTPREFENHFKTPYDSQGFFYIGFIHLDASKTLNNSNLNIVVSNKEINKRKMTYAGNISPKTPLKVKQGQIMGYLGSHATNGGWMTHVHTTLVANGKGYYNDNGFYQEIKINERFNKYDPEKGRLSDIRVQGVAVAPKTQIKNVDPITAKSDKNGKNDPLYYTINVLDWHKRHGVLVNPNAIYKIRGEQSFWFNIEELNNLEN</sequence>
<accession>A0ABY8LTY5</accession>
<dbReference type="EMBL" id="CP122979">
    <property type="protein sequence ID" value="WGI36697.1"/>
    <property type="molecule type" value="Genomic_DNA"/>
</dbReference>
<feature type="signal peptide" evidence="2">
    <location>
        <begin position="1"/>
        <end position="20"/>
    </location>
</feature>
<protein>
    <recommendedName>
        <fullName evidence="5">Lipoprotein</fullName>
    </recommendedName>
</protein>
<evidence type="ECO:0000256" key="1">
    <source>
        <dbReference type="SAM" id="Coils"/>
    </source>
</evidence>
<evidence type="ECO:0000313" key="3">
    <source>
        <dbReference type="EMBL" id="WGI36697.1"/>
    </source>
</evidence>
<reference evidence="3" key="1">
    <citation type="submission" date="2023-04" db="EMBL/GenBank/DDBJ databases">
        <title>Completed genome of Mycoplasma lagogenitalium type strain 12MS.</title>
        <authorList>
            <person name="Spergser J."/>
        </authorList>
    </citation>
    <scope>NUCLEOTIDE SEQUENCE</scope>
    <source>
        <strain evidence="3">12MS</strain>
    </source>
</reference>
<dbReference type="NCBIfam" id="NF045981">
    <property type="entry name" value="MSC0775_fam_LP"/>
    <property type="match status" value="1"/>
</dbReference>